<dbReference type="InterPro" id="IPR055414">
    <property type="entry name" value="LRR_R13L4/SHOC2-like"/>
</dbReference>
<dbReference type="InParanoid" id="A0A2P5ETQ8"/>
<dbReference type="Pfam" id="PF23598">
    <property type="entry name" value="LRR_14"/>
    <property type="match status" value="1"/>
</dbReference>
<sequence length="463" mass="52833">MPLIDLNIVQIVNRKLNGEVKICCFPRTLREVLSEGRRNSEIVRSWSLYTSSNRQLAYIFDDKDTSYNGGIHGLDSDIVSQHDGYPISIMVFDSREGPDPGEDIGKFLLNGIRSGRFLDLVVLDLKGIFRPHLPSTIGRLKRLKFLGLRWTYLEILPSSICKLLHLQTLDLKYTNLFTLPFSIWKLMKLQHLHLNRNCRIKFMPQPNAISMENLQVLSGVFVDHEGIALTNRLHKLSNLRRLELTFQLTKPQQEVLATCIRQLTHLNSLRLRSLSETAVPQDLILDNCLKELTKLSRLHLMGKLELESLIELPESLSELRLSASRLSGSVNSLLGKLSTLPKLESLSFFGDSYCEPEMVFPKGFSKLLVLKIWKLDNLRKLVVEEEAMQKLREFEIRSCGVLEHTIGLTHLKTLQELKLTNMPAAHAAAIEKEFTAAYKEQYADNVSLRLIKINNGQFSAQFS</sequence>
<evidence type="ECO:0000313" key="4">
    <source>
        <dbReference type="Proteomes" id="UP000237000"/>
    </source>
</evidence>
<dbReference type="AlphaFoldDB" id="A0A2P5ETQ8"/>
<evidence type="ECO:0000313" key="3">
    <source>
        <dbReference type="EMBL" id="PON88923.1"/>
    </source>
</evidence>
<dbReference type="PANTHER" id="PTHR47186:SF50">
    <property type="entry name" value="FBD DOMAIN-CONTAINING PROTEIN"/>
    <property type="match status" value="1"/>
</dbReference>
<reference evidence="4" key="1">
    <citation type="submission" date="2016-06" db="EMBL/GenBank/DDBJ databases">
        <title>Parallel loss of symbiosis genes in relatives of nitrogen-fixing non-legume Parasponia.</title>
        <authorList>
            <person name="Van Velzen R."/>
            <person name="Holmer R."/>
            <person name="Bu F."/>
            <person name="Rutten L."/>
            <person name="Van Zeijl A."/>
            <person name="Liu W."/>
            <person name="Santuari L."/>
            <person name="Cao Q."/>
            <person name="Sharma T."/>
            <person name="Shen D."/>
            <person name="Roswanjaya Y."/>
            <person name="Wardhani T."/>
            <person name="Kalhor M.S."/>
            <person name="Jansen J."/>
            <person name="Van den Hoogen J."/>
            <person name="Gungor B."/>
            <person name="Hartog M."/>
            <person name="Hontelez J."/>
            <person name="Verver J."/>
            <person name="Yang W.-C."/>
            <person name="Schijlen E."/>
            <person name="Repin R."/>
            <person name="Schilthuizen M."/>
            <person name="Schranz E."/>
            <person name="Heidstra R."/>
            <person name="Miyata K."/>
            <person name="Fedorova E."/>
            <person name="Kohlen W."/>
            <person name="Bisseling T."/>
            <person name="Smit S."/>
            <person name="Geurts R."/>
        </authorList>
    </citation>
    <scope>NUCLEOTIDE SEQUENCE [LARGE SCALE GENOMIC DNA]</scope>
    <source>
        <strain evidence="4">cv. RG33-2</strain>
    </source>
</reference>
<dbReference type="SUPFAM" id="SSF52058">
    <property type="entry name" value="L domain-like"/>
    <property type="match status" value="1"/>
</dbReference>
<name>A0A2P5ETQ8_TREOI</name>
<dbReference type="EMBL" id="JXTC01000100">
    <property type="protein sequence ID" value="PON88923.1"/>
    <property type="molecule type" value="Genomic_DNA"/>
</dbReference>
<dbReference type="InterPro" id="IPR032675">
    <property type="entry name" value="LRR_dom_sf"/>
</dbReference>
<evidence type="ECO:0000259" key="2">
    <source>
        <dbReference type="Pfam" id="PF23598"/>
    </source>
</evidence>
<dbReference type="Proteomes" id="UP000237000">
    <property type="component" value="Unassembled WGS sequence"/>
</dbReference>
<dbReference type="OrthoDB" id="611536at2759"/>
<protein>
    <submittedName>
        <fullName evidence="3">LRR domain containing protein</fullName>
    </submittedName>
</protein>
<comment type="caution">
    <text evidence="3">The sequence shown here is derived from an EMBL/GenBank/DDBJ whole genome shotgun (WGS) entry which is preliminary data.</text>
</comment>
<feature type="domain" description="Disease resistance R13L4/SHOC-2-like LRR" evidence="2">
    <location>
        <begin position="116"/>
        <end position="436"/>
    </location>
</feature>
<keyword evidence="1" id="KW-0677">Repeat</keyword>
<dbReference type="PANTHER" id="PTHR47186">
    <property type="entry name" value="LEUCINE-RICH REPEAT-CONTAINING PROTEIN 57"/>
    <property type="match status" value="1"/>
</dbReference>
<dbReference type="Gene3D" id="3.80.10.10">
    <property type="entry name" value="Ribonuclease Inhibitor"/>
    <property type="match status" value="1"/>
</dbReference>
<evidence type="ECO:0000256" key="1">
    <source>
        <dbReference type="ARBA" id="ARBA00022737"/>
    </source>
</evidence>
<proteinExistence type="predicted"/>
<accession>A0A2P5ETQ8</accession>
<organism evidence="3 4">
    <name type="scientific">Trema orientale</name>
    <name type="common">Charcoal tree</name>
    <name type="synonym">Celtis orientalis</name>
    <dbReference type="NCBI Taxonomy" id="63057"/>
    <lineage>
        <taxon>Eukaryota</taxon>
        <taxon>Viridiplantae</taxon>
        <taxon>Streptophyta</taxon>
        <taxon>Embryophyta</taxon>
        <taxon>Tracheophyta</taxon>
        <taxon>Spermatophyta</taxon>
        <taxon>Magnoliopsida</taxon>
        <taxon>eudicotyledons</taxon>
        <taxon>Gunneridae</taxon>
        <taxon>Pentapetalae</taxon>
        <taxon>rosids</taxon>
        <taxon>fabids</taxon>
        <taxon>Rosales</taxon>
        <taxon>Cannabaceae</taxon>
        <taxon>Trema</taxon>
    </lineage>
</organism>
<keyword evidence="4" id="KW-1185">Reference proteome</keyword>
<gene>
    <name evidence="3" type="ORF">TorRG33x02_153060</name>
</gene>